<dbReference type="AlphaFoldDB" id="A0A167F7I9"/>
<evidence type="ECO:0000256" key="3">
    <source>
        <dbReference type="ARBA" id="ARBA00022574"/>
    </source>
</evidence>
<dbReference type="Pfam" id="PF00400">
    <property type="entry name" value="WD40"/>
    <property type="match status" value="3"/>
</dbReference>
<dbReference type="InterPro" id="IPR015943">
    <property type="entry name" value="WD40/YVTN_repeat-like_dom_sf"/>
</dbReference>
<dbReference type="GeneID" id="30034448"/>
<dbReference type="FunFam" id="2.130.10.10:FF:001194">
    <property type="entry name" value="Unplaced genomic scaffold supercont1.1, whole genome shotgun sequence"/>
    <property type="match status" value="1"/>
</dbReference>
<sequence length="341" mass="37804">MASSPSVSSALPFNLEVMASFRPSKTLRNHKEAQITSLDFDDSGLYCITTANETQDESIQLYDCKTGKHSKTIFSKKYGANLARFTHNSMNCVYASTKEDDTIRYLSLHDNHFIRYFKGHKDRVTSLEVSPMSDTFISASLDHSVRLWDLRSPSCQSLLNVPGPILVTFDATGVVFIVGCEQLNSIALYDVKNQERPFMSFEPNTPAGVRWCKIEVSNNGNYIMLVTDASTYIYDAYNGTPQGRLAGLVPLNGRQASLSSQCAFSVNGKYIFGGSNDKKIHIWDTSQLSKSAPTLSPVISLDSNQEVAALLAFSPKTMLMATADKALTFWLPDRDLINLNK</sequence>
<dbReference type="GO" id="GO:0031124">
    <property type="term" value="P:mRNA 3'-end processing"/>
    <property type="evidence" value="ECO:0007669"/>
    <property type="project" value="EnsemblFungi"/>
</dbReference>
<keyword evidence="3 6" id="KW-0853">WD repeat</keyword>
<dbReference type="KEGG" id="slb:AWJ20_2527"/>
<dbReference type="PROSITE" id="PS50294">
    <property type="entry name" value="WD_REPEATS_REGION"/>
    <property type="match status" value="1"/>
</dbReference>
<dbReference type="GO" id="GO:0042800">
    <property type="term" value="F:histone H3K4 methyltransferase activity"/>
    <property type="evidence" value="ECO:0007669"/>
    <property type="project" value="EnsemblFungi"/>
</dbReference>
<feature type="repeat" description="WD" evidence="6">
    <location>
        <begin position="117"/>
        <end position="158"/>
    </location>
</feature>
<accession>A0A167F7I9</accession>
<dbReference type="GO" id="GO:0031126">
    <property type="term" value="P:sno(s)RNA 3'-end processing"/>
    <property type="evidence" value="ECO:0007669"/>
    <property type="project" value="EnsemblFungi"/>
</dbReference>
<dbReference type="InterPro" id="IPR036322">
    <property type="entry name" value="WD40_repeat_dom_sf"/>
</dbReference>
<dbReference type="SMART" id="SM00320">
    <property type="entry name" value="WD40"/>
    <property type="match status" value="3"/>
</dbReference>
<dbReference type="OrthoDB" id="27537at2759"/>
<dbReference type="PROSITE" id="PS50082">
    <property type="entry name" value="WD_REPEATS_2"/>
    <property type="match status" value="2"/>
</dbReference>
<reference evidence="7 8" key="1">
    <citation type="submission" date="2016-02" db="EMBL/GenBank/DDBJ databases">
        <title>Complete genome sequence and transcriptome regulation of the pentose utilising yeast Sugiyamaella lignohabitans.</title>
        <authorList>
            <person name="Bellasio M."/>
            <person name="Peymann A."/>
            <person name="Valli M."/>
            <person name="Sipitzky M."/>
            <person name="Graf A."/>
            <person name="Sauer M."/>
            <person name="Marx H."/>
            <person name="Mattanovich D."/>
        </authorList>
    </citation>
    <scope>NUCLEOTIDE SEQUENCE [LARGE SCALE GENOMIC DNA]</scope>
    <source>
        <strain evidence="7 8">CBS 10342</strain>
    </source>
</reference>
<dbReference type="SUPFAM" id="SSF50978">
    <property type="entry name" value="WD40 repeat-like"/>
    <property type="match status" value="1"/>
</dbReference>
<evidence type="ECO:0000256" key="4">
    <source>
        <dbReference type="ARBA" id="ARBA00022737"/>
    </source>
</evidence>
<dbReference type="GO" id="GO:0003682">
    <property type="term" value="F:chromatin binding"/>
    <property type="evidence" value="ECO:0007669"/>
    <property type="project" value="TreeGrafter"/>
</dbReference>
<dbReference type="Proteomes" id="UP000189580">
    <property type="component" value="Chromosome b"/>
</dbReference>
<gene>
    <name evidence="7" type="primary">SWD2</name>
    <name evidence="7" type="ORF">AWJ20_2527</name>
</gene>
<dbReference type="PANTHER" id="PTHR19861">
    <property type="entry name" value="WD40 REPEAT PROTEIN SWD2"/>
    <property type="match status" value="1"/>
</dbReference>
<evidence type="ECO:0000313" key="7">
    <source>
        <dbReference type="EMBL" id="ANB14912.1"/>
    </source>
</evidence>
<evidence type="ECO:0000256" key="1">
    <source>
        <dbReference type="ARBA" id="ARBA00004123"/>
    </source>
</evidence>
<dbReference type="Gene3D" id="2.130.10.10">
    <property type="entry name" value="YVTN repeat-like/Quinoprotein amine dehydrogenase"/>
    <property type="match status" value="1"/>
</dbReference>
<feature type="repeat" description="WD" evidence="6">
    <location>
        <begin position="263"/>
        <end position="284"/>
    </location>
</feature>
<keyword evidence="5" id="KW-0539">Nucleus</keyword>
<dbReference type="GO" id="GO:0000723">
    <property type="term" value="P:telomere maintenance"/>
    <property type="evidence" value="ECO:0007669"/>
    <property type="project" value="EnsemblFungi"/>
</dbReference>
<dbReference type="EMBL" id="CP014503">
    <property type="protein sequence ID" value="ANB14912.1"/>
    <property type="molecule type" value="Genomic_DNA"/>
</dbReference>
<dbReference type="InterPro" id="IPR001680">
    <property type="entry name" value="WD40_rpt"/>
</dbReference>
<evidence type="ECO:0000256" key="6">
    <source>
        <dbReference type="PROSITE-ProRule" id="PRU00221"/>
    </source>
</evidence>
<comment type="similarity">
    <text evidence="2">Belongs to the WD repeat SWD2 family.</text>
</comment>
<comment type="subcellular location">
    <subcellularLocation>
        <location evidence="1">Nucleus</location>
    </subcellularLocation>
</comment>
<proteinExistence type="inferred from homology"/>
<evidence type="ECO:0000313" key="8">
    <source>
        <dbReference type="Proteomes" id="UP000189580"/>
    </source>
</evidence>
<evidence type="ECO:0000256" key="2">
    <source>
        <dbReference type="ARBA" id="ARBA00005616"/>
    </source>
</evidence>
<dbReference type="PANTHER" id="PTHR19861:SF0">
    <property type="entry name" value="WD REPEAT-CONTAINING PROTEIN 82"/>
    <property type="match status" value="1"/>
</dbReference>
<dbReference type="RefSeq" id="XP_018737389.1">
    <property type="nucleotide sequence ID" value="XM_018879476.1"/>
</dbReference>
<keyword evidence="4" id="KW-0677">Repeat</keyword>
<protein>
    <submittedName>
        <fullName evidence="7">Swd2p</fullName>
    </submittedName>
</protein>
<dbReference type="GO" id="GO:0005847">
    <property type="term" value="C:mRNA cleavage and polyadenylation specificity factor complex"/>
    <property type="evidence" value="ECO:0007669"/>
    <property type="project" value="EnsemblFungi"/>
</dbReference>
<evidence type="ECO:0000256" key="5">
    <source>
        <dbReference type="ARBA" id="ARBA00023242"/>
    </source>
</evidence>
<organism evidence="7 8">
    <name type="scientific">Sugiyamaella lignohabitans</name>
    <dbReference type="NCBI Taxonomy" id="796027"/>
    <lineage>
        <taxon>Eukaryota</taxon>
        <taxon>Fungi</taxon>
        <taxon>Dikarya</taxon>
        <taxon>Ascomycota</taxon>
        <taxon>Saccharomycotina</taxon>
        <taxon>Dipodascomycetes</taxon>
        <taxon>Dipodascales</taxon>
        <taxon>Trichomonascaceae</taxon>
        <taxon>Sugiyamaella</taxon>
    </lineage>
</organism>
<keyword evidence="8" id="KW-1185">Reference proteome</keyword>
<dbReference type="InterPro" id="IPR037867">
    <property type="entry name" value="Swd2/WDR82"/>
</dbReference>
<dbReference type="GO" id="GO:0048188">
    <property type="term" value="C:Set1C/COMPASS complex"/>
    <property type="evidence" value="ECO:0007669"/>
    <property type="project" value="EnsemblFungi"/>
</dbReference>
<name>A0A167F7I9_9ASCO</name>